<comment type="caution">
    <text evidence="2">The sequence shown here is derived from an EMBL/GenBank/DDBJ whole genome shotgun (WGS) entry which is preliminary data.</text>
</comment>
<dbReference type="EMBL" id="BMAV01013999">
    <property type="protein sequence ID" value="GFY61985.1"/>
    <property type="molecule type" value="Genomic_DNA"/>
</dbReference>
<evidence type="ECO:0000256" key="1">
    <source>
        <dbReference type="SAM" id="MobiDB-lite"/>
    </source>
</evidence>
<organism evidence="2 3">
    <name type="scientific">Trichonephila inaurata madagascariensis</name>
    <dbReference type="NCBI Taxonomy" id="2747483"/>
    <lineage>
        <taxon>Eukaryota</taxon>
        <taxon>Metazoa</taxon>
        <taxon>Ecdysozoa</taxon>
        <taxon>Arthropoda</taxon>
        <taxon>Chelicerata</taxon>
        <taxon>Arachnida</taxon>
        <taxon>Araneae</taxon>
        <taxon>Araneomorphae</taxon>
        <taxon>Entelegynae</taxon>
        <taxon>Araneoidea</taxon>
        <taxon>Nephilidae</taxon>
        <taxon>Trichonephila</taxon>
        <taxon>Trichonephila inaurata</taxon>
    </lineage>
</organism>
<evidence type="ECO:0000313" key="3">
    <source>
        <dbReference type="Proteomes" id="UP000886998"/>
    </source>
</evidence>
<evidence type="ECO:0000313" key="2">
    <source>
        <dbReference type="EMBL" id="GFY61985.1"/>
    </source>
</evidence>
<gene>
    <name evidence="2" type="ORF">TNIN_154351</name>
</gene>
<name>A0A8X7CD50_9ARAC</name>
<dbReference type="Proteomes" id="UP000886998">
    <property type="component" value="Unassembled WGS sequence"/>
</dbReference>
<reference evidence="2" key="1">
    <citation type="submission" date="2020-08" db="EMBL/GenBank/DDBJ databases">
        <title>Multicomponent nature underlies the extraordinary mechanical properties of spider dragline silk.</title>
        <authorList>
            <person name="Kono N."/>
            <person name="Nakamura H."/>
            <person name="Mori M."/>
            <person name="Yoshida Y."/>
            <person name="Ohtoshi R."/>
            <person name="Malay A.D."/>
            <person name="Moran D.A.P."/>
            <person name="Tomita M."/>
            <person name="Numata K."/>
            <person name="Arakawa K."/>
        </authorList>
    </citation>
    <scope>NUCLEOTIDE SEQUENCE</scope>
</reference>
<feature type="compositionally biased region" description="Polar residues" evidence="1">
    <location>
        <begin position="1"/>
        <end position="11"/>
    </location>
</feature>
<keyword evidence="3" id="KW-1185">Reference proteome</keyword>
<dbReference type="AlphaFoldDB" id="A0A8X7CD50"/>
<feature type="region of interest" description="Disordered" evidence="1">
    <location>
        <begin position="144"/>
        <end position="202"/>
    </location>
</feature>
<feature type="compositionally biased region" description="Basic and acidic residues" evidence="1">
    <location>
        <begin position="156"/>
        <end position="195"/>
    </location>
</feature>
<accession>A0A8X7CD50</accession>
<proteinExistence type="predicted"/>
<protein>
    <submittedName>
        <fullName evidence="2">Uncharacterized protein</fullName>
    </submittedName>
</protein>
<sequence length="251" mass="28407">MNSEQESSHFLTHNECDSDDPTTSMEIDLTEPTVEDTAVCERISAIEEHRLIQICTVVHYQNVIGLVDSGKVWKNQEAYDTITKEIDRLMKQLKEQTGELTLIGTCPIKNCQFHNKTKFELPKTNDDEYDQKVHAIYALLNKTAPNPENIKSNKTKNKEKLNKNKISTDNEDSENTKENNEITKAKKNNRPDGFKSSKKVAKKQKVLQNYSIGAAAPINTKNKFQPLDSKDAMLTKDDAAMPVAPKIPPFI</sequence>
<feature type="region of interest" description="Disordered" evidence="1">
    <location>
        <begin position="1"/>
        <end position="25"/>
    </location>
</feature>